<accession>A0A8E7EGB1</accession>
<evidence type="ECO:0000313" key="2">
    <source>
        <dbReference type="Proteomes" id="UP000680656"/>
    </source>
</evidence>
<name>A0A8E7EGB1_9EURY</name>
<dbReference type="KEGG" id="mrtj:KHC33_12285"/>
<dbReference type="InterPro" id="IPR014998">
    <property type="entry name" value="DUF1848"/>
</dbReference>
<keyword evidence="2" id="KW-1185">Reference proteome</keyword>
<dbReference type="RefSeq" id="WP_214418925.1">
    <property type="nucleotide sequence ID" value="NZ_CP075546.1"/>
</dbReference>
<reference evidence="1 2" key="1">
    <citation type="submission" date="2021-05" db="EMBL/GenBank/DDBJ databases">
        <title>A novel Methanospirillum isolate from a pyrite-forming mixed culture.</title>
        <authorList>
            <person name="Bunk B."/>
            <person name="Sproer C."/>
            <person name="Spring S."/>
            <person name="Pester M."/>
        </authorList>
    </citation>
    <scope>NUCLEOTIDE SEQUENCE [LARGE SCALE GENOMIC DNA]</scope>
    <source>
        <strain evidence="1 2">J.3.6.1-F.2.7.3</strain>
    </source>
</reference>
<gene>
    <name evidence="1" type="ORF">KHC33_12285</name>
</gene>
<evidence type="ECO:0000313" key="1">
    <source>
        <dbReference type="EMBL" id="QVV88108.1"/>
    </source>
</evidence>
<dbReference type="AlphaFoldDB" id="A0A8E7EGB1"/>
<sequence>MSAERSDPKGYVITDEGDEVSAVCPVIISVSRSTDIPAYYAEWFVHRLSKGYIRWVNSFNPNLLYYVSFEKTRAIVFWSKNPKPLFPYLDTLDSVVSTYYFQYTLNDYEKEGFEPSVPSLDDRIATFIALAQRLGKNRVIWRFDPVLLSPSLDMKTLLTRIAYIGDRISPYTEKLVFSFVDTSYAKVKRQADNYFFRTPTFEEKEEFIKGLIYLNQRWHLVLASCADGTSYGTEIEHNSCIDAVLLRRICRDDEVLLRYLDKAGKDPGQRPACRCIRSKDIGQYDTCLHGCVYCYATHHEKAKLNALKHTAQPWNDTITGEKCGNTVRVNSDLRFFI</sequence>
<dbReference type="GeneID" id="65097975"/>
<protein>
    <submittedName>
        <fullName evidence="1">DUF1848 family protein</fullName>
    </submittedName>
</protein>
<dbReference type="EMBL" id="CP075546">
    <property type="protein sequence ID" value="QVV88108.1"/>
    <property type="molecule type" value="Genomic_DNA"/>
</dbReference>
<organism evidence="1 2">
    <name type="scientific">Methanospirillum purgamenti</name>
    <dbReference type="NCBI Taxonomy" id="2834276"/>
    <lineage>
        <taxon>Archaea</taxon>
        <taxon>Methanobacteriati</taxon>
        <taxon>Methanobacteriota</taxon>
        <taxon>Stenosarchaea group</taxon>
        <taxon>Methanomicrobia</taxon>
        <taxon>Methanomicrobiales</taxon>
        <taxon>Methanospirillaceae</taxon>
        <taxon>Methanospirillum</taxon>
    </lineage>
</organism>
<proteinExistence type="predicted"/>
<dbReference type="Pfam" id="PF08902">
    <property type="entry name" value="DUF1848"/>
    <property type="match status" value="1"/>
</dbReference>
<dbReference type="Proteomes" id="UP000680656">
    <property type="component" value="Chromosome"/>
</dbReference>